<dbReference type="PROSITE" id="PS50279">
    <property type="entry name" value="BPTI_KUNITZ_2"/>
    <property type="match status" value="1"/>
</dbReference>
<evidence type="ECO:0000313" key="2">
    <source>
        <dbReference type="Proteomes" id="UP000095284"/>
    </source>
</evidence>
<feature type="region of interest" description="Disordered" evidence="1">
    <location>
        <begin position="445"/>
        <end position="464"/>
    </location>
</feature>
<dbReference type="Proteomes" id="UP000095284">
    <property type="component" value="Unplaced"/>
</dbReference>
<feature type="region of interest" description="Disordered" evidence="1">
    <location>
        <begin position="380"/>
        <end position="418"/>
    </location>
</feature>
<dbReference type="SMART" id="SM00131">
    <property type="entry name" value="KU"/>
    <property type="match status" value="1"/>
</dbReference>
<dbReference type="InterPro" id="IPR002223">
    <property type="entry name" value="Kunitz_BPTI"/>
</dbReference>
<evidence type="ECO:0000256" key="1">
    <source>
        <dbReference type="SAM" id="MobiDB-lite"/>
    </source>
</evidence>
<dbReference type="InterPro" id="IPR006150">
    <property type="entry name" value="Cys_repeat_1"/>
</dbReference>
<dbReference type="Gene3D" id="4.10.410.10">
    <property type="entry name" value="Pancreatic trypsin inhibitor Kunitz domain"/>
    <property type="match status" value="1"/>
</dbReference>
<dbReference type="PANTHER" id="PTHR46339:SF14">
    <property type="entry name" value="BPTI_KUNITZ INHIBITOR DOMAIN-CONTAINING PROTEIN"/>
    <property type="match status" value="1"/>
</dbReference>
<proteinExistence type="predicted"/>
<dbReference type="Pfam" id="PF14625">
    <property type="entry name" value="Lustrin_cystein"/>
    <property type="match status" value="6"/>
</dbReference>
<dbReference type="InterPro" id="IPR028150">
    <property type="entry name" value="Lustrin_cystein"/>
</dbReference>
<dbReference type="eggNOG" id="KOG4295">
    <property type="taxonomic scope" value="Eukaryota"/>
</dbReference>
<name>A0A1I7RR57_BURXY</name>
<dbReference type="Pfam" id="PF00014">
    <property type="entry name" value="Kunitz_BPTI"/>
    <property type="match status" value="1"/>
</dbReference>
<dbReference type="WBParaSite" id="BXY_0320400.1">
    <property type="protein sequence ID" value="BXY_0320400.1"/>
    <property type="gene ID" value="BXY_0320400"/>
</dbReference>
<accession>A0A1I7RR57</accession>
<dbReference type="GO" id="GO:0004867">
    <property type="term" value="F:serine-type endopeptidase inhibitor activity"/>
    <property type="evidence" value="ECO:0007669"/>
    <property type="project" value="InterPro"/>
</dbReference>
<sequence length="610" mass="68542">MDYGICEEIYGESINQLNPSVSTRYGVRQELCPNGVDPQRNPDGNIKWCRLDAECRLNYECVPIVGLNHFGNPVKYCCPTKYSYCSRKPKTNNLMNCAKPAITLYYFDTTRLRCRPYTVTGCDELESTVDEVQNRFGTIKDCRSKCETTACEVGETPLYLDDDFEKPYLCESRDQCPHGYLCRYDKLFRRQVCCGKTTFDPCPGYRTYIVPFTGRPRECDPMNREKDECPSDYLCTSTPQNILSYCCGRIEGICPSGQRPCIHPLTASTIKCNPHSYDAACPSGYACSPTIVGSSWGFCCSQALVANCPRNTRPYINIATNMPQKCTVGVTVCNHGYVCQNSEPNSANGFCCTPPNSAEFVARPMSRLQTTTTAKIIAIDNKGRSKSESVEDKKISSESREKSEQIETTSKASLEFSKEDKSTFEETKVITQQTQKPTKIERTTTTFSKSTHRPKTVRTKSHKEELKCPEDFNPMKYPKTGLIMHCTRSRKSDCPAPSKCLKGWNDPLNRTLCCLHQDDQISEDASSSSDSNENGRTFKIVANLNLGHSEDPACPTIILGRSCRAGSVDDCEDNFFCQFNKQFREFLCCSYLKNAGNNILYGPPSFSPFK</sequence>
<reference evidence="3" key="1">
    <citation type="submission" date="2016-11" db="UniProtKB">
        <authorList>
            <consortium name="WormBaseParasite"/>
        </authorList>
    </citation>
    <scope>IDENTIFICATION</scope>
</reference>
<dbReference type="AlphaFoldDB" id="A0A1I7RR57"/>
<dbReference type="SUPFAM" id="SSF57362">
    <property type="entry name" value="BPTI-like"/>
    <property type="match status" value="1"/>
</dbReference>
<feature type="compositionally biased region" description="Basic residues" evidence="1">
    <location>
        <begin position="450"/>
        <end position="461"/>
    </location>
</feature>
<protein>
    <submittedName>
        <fullName evidence="3">BPTI/Kunitz inhibitor domain-containing protein</fullName>
    </submittedName>
</protein>
<dbReference type="InterPro" id="IPR053014">
    <property type="entry name" value="Cuticle_assoc_divergent"/>
</dbReference>
<feature type="compositionally biased region" description="Basic and acidic residues" evidence="1">
    <location>
        <begin position="381"/>
        <end position="405"/>
    </location>
</feature>
<dbReference type="SMART" id="SM00289">
    <property type="entry name" value="WR1"/>
    <property type="match status" value="7"/>
</dbReference>
<organism evidence="2 3">
    <name type="scientific">Bursaphelenchus xylophilus</name>
    <name type="common">Pinewood nematode worm</name>
    <name type="synonym">Aphelenchoides xylophilus</name>
    <dbReference type="NCBI Taxonomy" id="6326"/>
    <lineage>
        <taxon>Eukaryota</taxon>
        <taxon>Metazoa</taxon>
        <taxon>Ecdysozoa</taxon>
        <taxon>Nematoda</taxon>
        <taxon>Chromadorea</taxon>
        <taxon>Rhabditida</taxon>
        <taxon>Tylenchina</taxon>
        <taxon>Tylenchomorpha</taxon>
        <taxon>Aphelenchoidea</taxon>
        <taxon>Aphelenchoididae</taxon>
        <taxon>Bursaphelenchus</taxon>
    </lineage>
</organism>
<dbReference type="PANTHER" id="PTHR46339">
    <property type="entry name" value="PROTEIN CBG15282-RELATED"/>
    <property type="match status" value="1"/>
</dbReference>
<dbReference type="InterPro" id="IPR036880">
    <property type="entry name" value="Kunitz_BPTI_sf"/>
</dbReference>
<evidence type="ECO:0000313" key="3">
    <source>
        <dbReference type="WBParaSite" id="BXY_0320400.1"/>
    </source>
</evidence>